<evidence type="ECO:0000256" key="6">
    <source>
        <dbReference type="HAMAP-Rule" id="MF_00117"/>
    </source>
</evidence>
<keyword evidence="5 6" id="KW-0676">Redox-active center</keyword>
<evidence type="ECO:0000256" key="3">
    <source>
        <dbReference type="ARBA" id="ARBA00023157"/>
    </source>
</evidence>
<dbReference type="GO" id="GO:0044183">
    <property type="term" value="F:protein folding chaperone"/>
    <property type="evidence" value="ECO:0007669"/>
    <property type="project" value="TreeGrafter"/>
</dbReference>
<dbReference type="SUPFAM" id="SSF64397">
    <property type="entry name" value="Hsp33 domain"/>
    <property type="match status" value="1"/>
</dbReference>
<accession>A0A941CNN4</accession>
<dbReference type="SUPFAM" id="SSF118352">
    <property type="entry name" value="HSP33 redox switch-like"/>
    <property type="match status" value="1"/>
</dbReference>
<dbReference type="Pfam" id="PF01430">
    <property type="entry name" value="HSP33"/>
    <property type="match status" value="1"/>
</dbReference>
<dbReference type="InterPro" id="IPR000397">
    <property type="entry name" value="Heat_shock_Hsp33"/>
</dbReference>
<feature type="disulfide bond" description="Redox-active" evidence="6">
    <location>
        <begin position="271"/>
        <end position="274"/>
    </location>
</feature>
<keyword evidence="1 6" id="KW-0963">Cytoplasm</keyword>
<dbReference type="HAMAP" id="MF_00117">
    <property type="entry name" value="HslO"/>
    <property type="match status" value="1"/>
</dbReference>
<dbReference type="GO" id="GO:0042026">
    <property type="term" value="P:protein refolding"/>
    <property type="evidence" value="ECO:0007669"/>
    <property type="project" value="TreeGrafter"/>
</dbReference>
<keyword evidence="8" id="KW-1185">Reference proteome</keyword>
<dbReference type="Gene3D" id="3.90.1280.10">
    <property type="entry name" value="HSP33 redox switch-like"/>
    <property type="match status" value="1"/>
</dbReference>
<evidence type="ECO:0000256" key="1">
    <source>
        <dbReference type="ARBA" id="ARBA00022490"/>
    </source>
</evidence>
<evidence type="ECO:0000313" key="7">
    <source>
        <dbReference type="EMBL" id="MBR0574849.1"/>
    </source>
</evidence>
<dbReference type="CDD" id="cd00498">
    <property type="entry name" value="Hsp33"/>
    <property type="match status" value="1"/>
</dbReference>
<dbReference type="InterPro" id="IPR016154">
    <property type="entry name" value="Heat_shock_Hsp33_C"/>
</dbReference>
<protein>
    <recommendedName>
        <fullName evidence="6">33 kDa chaperonin</fullName>
    </recommendedName>
    <alternativeName>
        <fullName evidence="6">Heat shock protein 33 homolog</fullName>
        <shortName evidence="6">HSP33</shortName>
    </alternativeName>
</protein>
<dbReference type="NCBIfam" id="NF001033">
    <property type="entry name" value="PRK00114.1"/>
    <property type="match status" value="1"/>
</dbReference>
<dbReference type="AlphaFoldDB" id="A0A941CNN4"/>
<comment type="PTM">
    <text evidence="6">Under oxidizing conditions two disulfide bonds are formed involving the reactive cysteines. Under reducing conditions zinc is bound to the reactive cysteines and the protein is inactive.</text>
</comment>
<comment type="function">
    <text evidence="6">Redox regulated molecular chaperone. Protects both thermally unfolding and oxidatively damaged proteins from irreversible aggregation. Plays an important role in the bacterial defense system toward oxidative stress.</text>
</comment>
<dbReference type="GO" id="GO:0051082">
    <property type="term" value="F:unfolded protein binding"/>
    <property type="evidence" value="ECO:0007669"/>
    <property type="project" value="UniProtKB-UniRule"/>
</dbReference>
<keyword evidence="4 6" id="KW-0143">Chaperone</keyword>
<comment type="caution">
    <text evidence="7">The sequence shown here is derived from an EMBL/GenBank/DDBJ whole genome shotgun (WGS) entry which is preliminary data.</text>
</comment>
<sequence length="296" mass="32283">MMDNLIHATAHDGFVRIIAAETTDLVNEAVQQHNTMPTASAAFGRMLTAGSLMGSMMKNPQDTITVQINGGGISGGVLVTGKSDGRVKGYIENPDADLPQNDAGKLNVSGIIGLDGKLTVIMDLGMKEPYVSSVPIYTGEIAEDLAYYYTVSEQTPSAVALGVLIETDGSVKKSGGFIIQMLPGAHEMIADILMFRLQEIPNLTTMLCDGNTIKEVLEFIFEDMGLKILEEKVPKLYCDCSQERVAKALLTIGEKDLQELYDDNKTEELVCHFCNTKYHFEHEDLGALLDEIRKNA</sequence>
<proteinExistence type="inferred from homology"/>
<comment type="similarity">
    <text evidence="6">Belongs to the HSP33 family.</text>
</comment>
<dbReference type="EMBL" id="JAGSCS010000001">
    <property type="protein sequence ID" value="MBR0574849.1"/>
    <property type="molecule type" value="Genomic_DNA"/>
</dbReference>
<dbReference type="PIRSF" id="PIRSF005261">
    <property type="entry name" value="Heat_shock_Hsp33"/>
    <property type="match status" value="1"/>
</dbReference>
<dbReference type="PANTHER" id="PTHR30111:SF1">
    <property type="entry name" value="33 KDA CHAPERONIN"/>
    <property type="match status" value="1"/>
</dbReference>
<evidence type="ECO:0000256" key="5">
    <source>
        <dbReference type="ARBA" id="ARBA00023284"/>
    </source>
</evidence>
<evidence type="ECO:0000256" key="2">
    <source>
        <dbReference type="ARBA" id="ARBA00022833"/>
    </source>
</evidence>
<keyword evidence="2 6" id="KW-0862">Zinc</keyword>
<gene>
    <name evidence="6 7" type="primary">hslO</name>
    <name evidence="7" type="ORF">KCG48_00700</name>
</gene>
<dbReference type="InterPro" id="IPR016153">
    <property type="entry name" value="Heat_shock_Hsp33_N"/>
</dbReference>
<feature type="disulfide bond" description="Redox-active" evidence="6">
    <location>
        <begin position="238"/>
        <end position="240"/>
    </location>
</feature>
<comment type="subcellular location">
    <subcellularLocation>
        <location evidence="6">Cytoplasm</location>
    </subcellularLocation>
</comment>
<evidence type="ECO:0000256" key="4">
    <source>
        <dbReference type="ARBA" id="ARBA00023186"/>
    </source>
</evidence>
<dbReference type="PANTHER" id="PTHR30111">
    <property type="entry name" value="33 KDA CHAPERONIN"/>
    <property type="match status" value="1"/>
</dbReference>
<keyword evidence="3 6" id="KW-1015">Disulfide bond</keyword>
<dbReference type="GO" id="GO:0005737">
    <property type="term" value="C:cytoplasm"/>
    <property type="evidence" value="ECO:0007669"/>
    <property type="project" value="UniProtKB-SubCell"/>
</dbReference>
<name>A0A941CNN4_9CLOT</name>
<dbReference type="Gene3D" id="3.55.30.10">
    <property type="entry name" value="Hsp33 domain"/>
    <property type="match status" value="1"/>
</dbReference>
<organism evidence="7 8">
    <name type="scientific">Proteiniclasticum sediminis</name>
    <dbReference type="NCBI Taxonomy" id="2804028"/>
    <lineage>
        <taxon>Bacteria</taxon>
        <taxon>Bacillati</taxon>
        <taxon>Bacillota</taxon>
        <taxon>Clostridia</taxon>
        <taxon>Eubacteriales</taxon>
        <taxon>Clostridiaceae</taxon>
        <taxon>Proteiniclasticum</taxon>
    </lineage>
</organism>
<dbReference type="Proteomes" id="UP000675379">
    <property type="component" value="Unassembled WGS sequence"/>
</dbReference>
<reference evidence="7" key="1">
    <citation type="submission" date="2021-04" db="EMBL/GenBank/DDBJ databases">
        <title>Proteiniclasticum sedimins sp. nov., an obligate anaerobic bacterium isolated from anaerobic sludge.</title>
        <authorList>
            <person name="Liu J."/>
        </authorList>
    </citation>
    <scope>NUCLEOTIDE SEQUENCE</scope>
    <source>
        <strain evidence="7">BAD-10</strain>
    </source>
</reference>
<evidence type="ECO:0000313" key="8">
    <source>
        <dbReference type="Proteomes" id="UP000675379"/>
    </source>
</evidence>